<comment type="caution">
    <text evidence="1">The sequence shown here is derived from an EMBL/GenBank/DDBJ whole genome shotgun (WGS) entry which is preliminary data.</text>
</comment>
<dbReference type="eggNOG" id="ENOG502QWWR">
    <property type="taxonomic scope" value="Eukaryota"/>
</dbReference>
<accession>L1L9E9</accession>
<evidence type="ECO:0000313" key="2">
    <source>
        <dbReference type="Proteomes" id="UP000031512"/>
    </source>
</evidence>
<dbReference type="AlphaFoldDB" id="L1L9E9"/>
<organism evidence="1 2">
    <name type="scientific">Theileria equi strain WA</name>
    <dbReference type="NCBI Taxonomy" id="1537102"/>
    <lineage>
        <taxon>Eukaryota</taxon>
        <taxon>Sar</taxon>
        <taxon>Alveolata</taxon>
        <taxon>Apicomplexa</taxon>
        <taxon>Aconoidasida</taxon>
        <taxon>Piroplasmida</taxon>
        <taxon>Theileriidae</taxon>
        <taxon>Theileria</taxon>
    </lineage>
</organism>
<reference evidence="1" key="1">
    <citation type="submission" date="2009-04" db="EMBL/GenBank/DDBJ databases">
        <authorList>
            <person name="Kappmeyer L."/>
            <person name="Thiagarajan M."/>
            <person name="Herndon D."/>
            <person name="Caler E."/>
            <person name="Galinsky K."/>
            <person name="Inman J."/>
            <person name="Schobel S."/>
            <person name="Amedeo P."/>
            <person name="Watkins K."/>
            <person name="Bradley B."/>
            <person name="Sosa J."/>
            <person name="Sarmiento M."/>
            <person name="Fedorova N."/>
            <person name="Brayton K."/>
            <person name="Lau A."/>
            <person name="Nene V."/>
            <person name="Djikeng A."/>
            <person name="Knowles D."/>
        </authorList>
    </citation>
    <scope>NUCLEOTIDE SEQUENCE</scope>
    <source>
        <strain evidence="1">WA</strain>
    </source>
</reference>
<dbReference type="Proteomes" id="UP000031512">
    <property type="component" value="Unassembled WGS sequence"/>
</dbReference>
<dbReference type="RefSeq" id="XP_004831489.1">
    <property type="nucleotide sequence ID" value="XM_004831432.1"/>
</dbReference>
<name>L1L9E9_THEEQ</name>
<protein>
    <submittedName>
        <fullName evidence="1">Uncharacterized protein</fullName>
    </submittedName>
</protein>
<proteinExistence type="predicted"/>
<dbReference type="OrthoDB" id="361848at2759"/>
<keyword evidence="2" id="KW-1185">Reference proteome</keyword>
<dbReference type="GeneID" id="15804890"/>
<gene>
    <name evidence="1" type="ORF">BEWA_017160</name>
</gene>
<dbReference type="EMBL" id="ACOU01000008">
    <property type="protein sequence ID" value="EKX72037.1"/>
    <property type="molecule type" value="Genomic_DNA"/>
</dbReference>
<sequence length="107" mass="12522">MAKKNARKAVQHRLNIVKKDFLAASKKKQDRHKAKNLQNELKLQIMNLSLDGSTRMTEKDDDVEMSFEKNKNPGINFARDFDSSRPIRARDKKIVQRALKRKRKMGK</sequence>
<evidence type="ECO:0000313" key="1">
    <source>
        <dbReference type="EMBL" id="EKX72037.1"/>
    </source>
</evidence>
<dbReference type="VEuPathDB" id="PiroplasmaDB:BEWA_017160"/>
<dbReference type="KEGG" id="beq:BEWA_017160"/>
<reference evidence="1" key="2">
    <citation type="journal article" date="2012" name="BMC Genomics">
        <title>Comparative genomic analysis and phylogenetic position of Theileria equi.</title>
        <authorList>
            <person name="Kappmeyer L.S."/>
            <person name="Thiagarajan M."/>
            <person name="Herndon D.R."/>
            <person name="Ramsay J.D."/>
            <person name="Caler E."/>
            <person name="Djikeng A."/>
            <person name="Gillespie J.J."/>
            <person name="Lau A.O."/>
            <person name="Roalson E.H."/>
            <person name="Silva J.C."/>
            <person name="Silva M.G."/>
            <person name="Suarez C.E."/>
            <person name="Ueti M.W."/>
            <person name="Nene V.M."/>
            <person name="Mealey R.H."/>
            <person name="Knowles D.P."/>
            <person name="Brayton K.A."/>
        </authorList>
    </citation>
    <scope>NUCLEOTIDE SEQUENCE [LARGE SCALE GENOMIC DNA]</scope>
    <source>
        <strain evidence="1">WA</strain>
    </source>
</reference>